<organism evidence="1 2">
    <name type="scientific">Armillaria gallica</name>
    <name type="common">Bulbous honey fungus</name>
    <name type="synonym">Armillaria bulbosa</name>
    <dbReference type="NCBI Taxonomy" id="47427"/>
    <lineage>
        <taxon>Eukaryota</taxon>
        <taxon>Fungi</taxon>
        <taxon>Dikarya</taxon>
        <taxon>Basidiomycota</taxon>
        <taxon>Agaricomycotina</taxon>
        <taxon>Agaricomycetes</taxon>
        <taxon>Agaricomycetidae</taxon>
        <taxon>Agaricales</taxon>
        <taxon>Marasmiineae</taxon>
        <taxon>Physalacriaceae</taxon>
        <taxon>Armillaria</taxon>
    </lineage>
</organism>
<evidence type="ECO:0000313" key="2">
    <source>
        <dbReference type="Proteomes" id="UP000217790"/>
    </source>
</evidence>
<dbReference type="InParanoid" id="A0A2H3CVL2"/>
<dbReference type="AlphaFoldDB" id="A0A2H3CVL2"/>
<feature type="non-terminal residue" evidence="1">
    <location>
        <position position="165"/>
    </location>
</feature>
<evidence type="ECO:0000313" key="1">
    <source>
        <dbReference type="EMBL" id="PBK83242.1"/>
    </source>
</evidence>
<sequence length="165" mass="19289">YITDLEQLFTHHRVTADDEKKKWFIYHPGIDIAEFWESFPEYSSGKTCTKFKTAVTKHYADPDPDRKYDCQDLDCVIGQYAGKIDLLAELAAYYRDFYPKAKHLVSKNHLSIHETSHLFSKGFTPHVWDSIIRRLQIKLPDHHPTDPYSVSEIHSTTQFILQSTN</sequence>
<feature type="non-terminal residue" evidence="1">
    <location>
        <position position="1"/>
    </location>
</feature>
<name>A0A2H3CVL2_ARMGA</name>
<dbReference type="Proteomes" id="UP000217790">
    <property type="component" value="Unassembled WGS sequence"/>
</dbReference>
<keyword evidence="2" id="KW-1185">Reference proteome</keyword>
<protein>
    <submittedName>
        <fullName evidence="1">Uncharacterized protein</fullName>
    </submittedName>
</protein>
<dbReference type="EMBL" id="KZ293708">
    <property type="protein sequence ID" value="PBK83242.1"/>
    <property type="molecule type" value="Genomic_DNA"/>
</dbReference>
<accession>A0A2H3CVL2</accession>
<proteinExistence type="predicted"/>
<gene>
    <name evidence="1" type="ORF">ARMGADRAFT_868627</name>
</gene>
<dbReference type="OrthoDB" id="3252634at2759"/>
<reference evidence="2" key="1">
    <citation type="journal article" date="2017" name="Nat. Ecol. Evol.">
        <title>Genome expansion and lineage-specific genetic innovations in the forest pathogenic fungi Armillaria.</title>
        <authorList>
            <person name="Sipos G."/>
            <person name="Prasanna A.N."/>
            <person name="Walter M.C."/>
            <person name="O'Connor E."/>
            <person name="Balint B."/>
            <person name="Krizsan K."/>
            <person name="Kiss B."/>
            <person name="Hess J."/>
            <person name="Varga T."/>
            <person name="Slot J."/>
            <person name="Riley R."/>
            <person name="Boka B."/>
            <person name="Rigling D."/>
            <person name="Barry K."/>
            <person name="Lee J."/>
            <person name="Mihaltcheva S."/>
            <person name="LaButti K."/>
            <person name="Lipzen A."/>
            <person name="Waldron R."/>
            <person name="Moloney N.M."/>
            <person name="Sperisen C."/>
            <person name="Kredics L."/>
            <person name="Vagvoelgyi C."/>
            <person name="Patrignani A."/>
            <person name="Fitzpatrick D."/>
            <person name="Nagy I."/>
            <person name="Doyle S."/>
            <person name="Anderson J.B."/>
            <person name="Grigoriev I.V."/>
            <person name="Gueldener U."/>
            <person name="Muensterkoetter M."/>
            <person name="Nagy L.G."/>
        </authorList>
    </citation>
    <scope>NUCLEOTIDE SEQUENCE [LARGE SCALE GENOMIC DNA]</scope>
    <source>
        <strain evidence="2">Ar21-2</strain>
    </source>
</reference>
<dbReference type="OMA" id="KCNIARA"/>